<comment type="catalytic activity">
    <reaction evidence="15">
        <text>citrate = oxaloacetate + acetate</text>
        <dbReference type="Rhea" id="RHEA:10760"/>
        <dbReference type="ChEBI" id="CHEBI:16452"/>
        <dbReference type="ChEBI" id="CHEBI:16947"/>
        <dbReference type="ChEBI" id="CHEBI:30089"/>
        <dbReference type="EC" id="4.1.3.6"/>
    </reaction>
</comment>
<evidence type="ECO:0000256" key="14">
    <source>
        <dbReference type="ARBA" id="ARBA00032495"/>
    </source>
</evidence>
<dbReference type="NCBIfam" id="TIGR01588">
    <property type="entry name" value="citE"/>
    <property type="match status" value="1"/>
</dbReference>
<protein>
    <recommendedName>
        <fullName evidence="8">Citrate lyase subunit beta</fullName>
        <ecNumber evidence="6">4.1.3.34</ecNumber>
        <ecNumber evidence="7">4.1.3.6</ecNumber>
    </recommendedName>
    <alternativeName>
        <fullName evidence="13">Citrate (pro-3S)-lyase subunit beta</fullName>
    </alternativeName>
    <alternativeName>
        <fullName evidence="14">Citryl-CoA lyase subunit</fullName>
    </alternativeName>
</protein>
<reference evidence="18 19" key="1">
    <citation type="submission" date="2023-07" db="EMBL/GenBank/DDBJ databases">
        <title>Genomic Encyclopedia of Type Strains, Phase IV (KMG-IV): sequencing the most valuable type-strain genomes for metagenomic binning, comparative biology and taxonomic classification.</title>
        <authorList>
            <person name="Goeker M."/>
        </authorList>
    </citation>
    <scope>NUCLEOTIDE SEQUENCE [LARGE SCALE GENOMIC DNA]</scope>
    <source>
        <strain evidence="18 19">DSM 27594</strain>
    </source>
</reference>
<comment type="subunit">
    <text evidence="5">Oligomer with a subunit composition of (alpha,beta,gamma)6.</text>
</comment>
<dbReference type="EC" id="4.1.3.6" evidence="7"/>
<evidence type="ECO:0000256" key="1">
    <source>
        <dbReference type="ARBA" id="ARBA00001946"/>
    </source>
</evidence>
<comment type="caution">
    <text evidence="18">The sequence shown here is derived from an EMBL/GenBank/DDBJ whole genome shotgun (WGS) entry which is preliminary data.</text>
</comment>
<evidence type="ECO:0000256" key="7">
    <source>
        <dbReference type="ARBA" id="ARBA00012914"/>
    </source>
</evidence>
<keyword evidence="11" id="KW-0460">Magnesium</keyword>
<comment type="subcellular location">
    <subcellularLocation>
        <location evidence="3">Cytoplasm</location>
    </subcellularLocation>
</comment>
<evidence type="ECO:0000256" key="9">
    <source>
        <dbReference type="ARBA" id="ARBA00022490"/>
    </source>
</evidence>
<dbReference type="InterPro" id="IPR006475">
    <property type="entry name" value="Citrate_lyase_beta_bac"/>
</dbReference>
<dbReference type="PANTHER" id="PTHR32308:SF10">
    <property type="entry name" value="CITRATE LYASE SUBUNIT BETA"/>
    <property type="match status" value="1"/>
</dbReference>
<dbReference type="GO" id="GO:0008816">
    <property type="term" value="F:citryl-CoA lyase activity"/>
    <property type="evidence" value="ECO:0007669"/>
    <property type="project" value="UniProtKB-EC"/>
</dbReference>
<dbReference type="Gene3D" id="3.20.20.60">
    <property type="entry name" value="Phosphoenolpyruvate-binding domains"/>
    <property type="match status" value="1"/>
</dbReference>
<dbReference type="InterPro" id="IPR015813">
    <property type="entry name" value="Pyrv/PenolPyrv_kinase-like_dom"/>
</dbReference>
<organism evidence="18 19">
    <name type="scientific">Neobacillus ginsengisoli</name>
    <dbReference type="NCBI Taxonomy" id="904295"/>
    <lineage>
        <taxon>Bacteria</taxon>
        <taxon>Bacillati</taxon>
        <taxon>Bacillota</taxon>
        <taxon>Bacilli</taxon>
        <taxon>Bacillales</taxon>
        <taxon>Bacillaceae</taxon>
        <taxon>Neobacillus</taxon>
    </lineage>
</organism>
<evidence type="ECO:0000256" key="5">
    <source>
        <dbReference type="ARBA" id="ARBA00011382"/>
    </source>
</evidence>
<evidence type="ECO:0000256" key="13">
    <source>
        <dbReference type="ARBA" id="ARBA00030255"/>
    </source>
</evidence>
<comment type="catalytic activity">
    <reaction evidence="16">
        <text>(3S)-citryl-CoA = oxaloacetate + acetyl-CoA</text>
        <dbReference type="Rhea" id="RHEA:20812"/>
        <dbReference type="ChEBI" id="CHEBI:16452"/>
        <dbReference type="ChEBI" id="CHEBI:57288"/>
        <dbReference type="ChEBI" id="CHEBI:57321"/>
        <dbReference type="EC" id="4.1.3.34"/>
    </reaction>
</comment>
<sequence length="298" mass="33073">MGRLRRSMLYVPGNNPGMIRDAHIYGSDAIMFDLEDSVSLKEKDAARLLVYEALKTFDYGRTEVLVRVNGLNTPYGRDDFEAIVRAKPDAIRLPKTETPEDVVEADELITQIERQAGMEQGTIQLMAAIESALGVITAYKIATASSRLIGIAIGAEDFVTDLKTTRSKEGIELLTARSQILFAARAAGIDALDTVFSDVNDEEGFIREVKLIKQLGFDGKSLINPRQINILHQIYTPTEDEIKKSIQVIEAAKEAEERGSGVISLNGKMIDKPIVERAYRVLELAKAVDRVSVEEMWQ</sequence>
<keyword evidence="19" id="KW-1185">Reference proteome</keyword>
<proteinExistence type="inferred from homology"/>
<evidence type="ECO:0000256" key="16">
    <source>
        <dbReference type="ARBA" id="ARBA00049110"/>
    </source>
</evidence>
<dbReference type="Proteomes" id="UP001224122">
    <property type="component" value="Unassembled WGS sequence"/>
</dbReference>
<comment type="cofactor">
    <cofactor evidence="1">
        <name>Mg(2+)</name>
        <dbReference type="ChEBI" id="CHEBI:18420"/>
    </cofactor>
</comment>
<name>A0ABT9XUQ1_9BACI</name>
<dbReference type="InterPro" id="IPR005000">
    <property type="entry name" value="Aldolase/citrate-lyase_domain"/>
</dbReference>
<dbReference type="EC" id="4.1.3.34" evidence="6"/>
<accession>A0ABT9XUQ1</accession>
<evidence type="ECO:0000256" key="3">
    <source>
        <dbReference type="ARBA" id="ARBA00004496"/>
    </source>
</evidence>
<dbReference type="PIRSF" id="PIRSF015582">
    <property type="entry name" value="Cit_lyase_B"/>
    <property type="match status" value="1"/>
</dbReference>
<dbReference type="EMBL" id="JAUSTW010000003">
    <property type="protein sequence ID" value="MDQ0199280.1"/>
    <property type="molecule type" value="Genomic_DNA"/>
</dbReference>
<dbReference type="InterPro" id="IPR040442">
    <property type="entry name" value="Pyrv_kinase-like_dom_sf"/>
</dbReference>
<evidence type="ECO:0000259" key="17">
    <source>
        <dbReference type="Pfam" id="PF03328"/>
    </source>
</evidence>
<evidence type="ECO:0000256" key="2">
    <source>
        <dbReference type="ARBA" id="ARBA00003671"/>
    </source>
</evidence>
<evidence type="ECO:0000256" key="15">
    <source>
        <dbReference type="ARBA" id="ARBA00048308"/>
    </source>
</evidence>
<dbReference type="Pfam" id="PF03328">
    <property type="entry name" value="HpcH_HpaI"/>
    <property type="match status" value="1"/>
</dbReference>
<keyword evidence="12 18" id="KW-0456">Lyase</keyword>
<evidence type="ECO:0000256" key="8">
    <source>
        <dbReference type="ARBA" id="ARBA00015712"/>
    </source>
</evidence>
<evidence type="ECO:0000256" key="4">
    <source>
        <dbReference type="ARBA" id="ARBA00005549"/>
    </source>
</evidence>
<dbReference type="RefSeq" id="WP_307408017.1">
    <property type="nucleotide sequence ID" value="NZ_JAUSTW010000003.1"/>
</dbReference>
<evidence type="ECO:0000256" key="6">
    <source>
        <dbReference type="ARBA" id="ARBA00012258"/>
    </source>
</evidence>
<comment type="similarity">
    <text evidence="4">Belongs to the HpcH/HpaI aldolase family. Citrate lyase beta subunit subfamily.</text>
</comment>
<evidence type="ECO:0000313" key="18">
    <source>
        <dbReference type="EMBL" id="MDQ0199280.1"/>
    </source>
</evidence>
<dbReference type="PANTHER" id="PTHR32308">
    <property type="entry name" value="LYASE BETA SUBUNIT, PUTATIVE (AFU_ORTHOLOGUE AFUA_4G13030)-RELATED"/>
    <property type="match status" value="1"/>
</dbReference>
<dbReference type="InterPro" id="IPR011206">
    <property type="entry name" value="Citrate_lyase_beta/mcl1/mcl2"/>
</dbReference>
<evidence type="ECO:0000256" key="11">
    <source>
        <dbReference type="ARBA" id="ARBA00022842"/>
    </source>
</evidence>
<comment type="function">
    <text evidence="2">Represents a citryl-ACP lyase.</text>
</comment>
<dbReference type="SUPFAM" id="SSF51621">
    <property type="entry name" value="Phosphoenolpyruvate/pyruvate domain"/>
    <property type="match status" value="1"/>
</dbReference>
<feature type="domain" description="HpcH/HpaI aldolase/citrate lyase" evidence="17">
    <location>
        <begin position="6"/>
        <end position="225"/>
    </location>
</feature>
<gene>
    <name evidence="18" type="ORF">J2S10_002438</name>
</gene>
<evidence type="ECO:0000256" key="10">
    <source>
        <dbReference type="ARBA" id="ARBA00022723"/>
    </source>
</evidence>
<evidence type="ECO:0000313" key="19">
    <source>
        <dbReference type="Proteomes" id="UP001224122"/>
    </source>
</evidence>
<evidence type="ECO:0000256" key="12">
    <source>
        <dbReference type="ARBA" id="ARBA00023239"/>
    </source>
</evidence>
<keyword evidence="9" id="KW-0963">Cytoplasm</keyword>
<keyword evidence="10" id="KW-0479">Metal-binding</keyword>